<dbReference type="AlphaFoldDB" id="A0A5S3WJD6"/>
<organism evidence="1 2">
    <name type="scientific">Pseudoalteromonas rubra</name>
    <dbReference type="NCBI Taxonomy" id="43658"/>
    <lineage>
        <taxon>Bacteria</taxon>
        <taxon>Pseudomonadati</taxon>
        <taxon>Pseudomonadota</taxon>
        <taxon>Gammaproteobacteria</taxon>
        <taxon>Alteromonadales</taxon>
        <taxon>Pseudoalteromonadaceae</taxon>
        <taxon>Pseudoalteromonas</taxon>
    </lineage>
</organism>
<dbReference type="EMBL" id="PNCJ01000193">
    <property type="protein sequence ID" value="TMP27009.1"/>
    <property type="molecule type" value="Genomic_DNA"/>
</dbReference>
<comment type="caution">
    <text evidence="1">The sequence shown here is derived from an EMBL/GenBank/DDBJ whole genome shotgun (WGS) entry which is preliminary data.</text>
</comment>
<dbReference type="Proteomes" id="UP000306719">
    <property type="component" value="Unassembled WGS sequence"/>
</dbReference>
<proteinExistence type="predicted"/>
<feature type="non-terminal residue" evidence="1">
    <location>
        <position position="49"/>
    </location>
</feature>
<protein>
    <recommendedName>
        <fullName evidence="3">Integrase catalytic domain-containing protein</fullName>
    </recommendedName>
</protein>
<evidence type="ECO:0008006" key="3">
    <source>
        <dbReference type="Google" id="ProtNLM"/>
    </source>
</evidence>
<gene>
    <name evidence="1" type="ORF">CWB98_24010</name>
</gene>
<evidence type="ECO:0000313" key="2">
    <source>
        <dbReference type="Proteomes" id="UP000306719"/>
    </source>
</evidence>
<evidence type="ECO:0000313" key="1">
    <source>
        <dbReference type="EMBL" id="TMP27009.1"/>
    </source>
</evidence>
<name>A0A5S3WJD6_9GAMM</name>
<reference evidence="1 2" key="1">
    <citation type="submission" date="2018-01" db="EMBL/GenBank/DDBJ databases">
        <authorList>
            <person name="Paulsen S."/>
            <person name="Gram L.K."/>
        </authorList>
    </citation>
    <scope>NUCLEOTIDE SEQUENCE [LARGE SCALE GENOMIC DNA]</scope>
    <source>
        <strain evidence="1 2">S2599</strain>
    </source>
</reference>
<sequence length="49" mass="5408">MGHEVHEQESGEHAANLLEQTLVRENALHSGVVLHSDNGAPMKSQTMRM</sequence>
<reference evidence="2" key="2">
    <citation type="submission" date="2019-06" db="EMBL/GenBank/DDBJ databases">
        <title>Co-occurence of chitin degradation, pigmentation and bioactivity in marine Pseudoalteromonas.</title>
        <authorList>
            <person name="Sonnenschein E.C."/>
            <person name="Bech P.K."/>
        </authorList>
    </citation>
    <scope>NUCLEOTIDE SEQUENCE [LARGE SCALE GENOMIC DNA]</scope>
    <source>
        <strain evidence="2">S2599</strain>
    </source>
</reference>
<accession>A0A5S3WJD6</accession>